<evidence type="ECO:0000313" key="1">
    <source>
        <dbReference type="EnsemblMetazoa" id="CJA25957.1"/>
    </source>
</evidence>
<evidence type="ECO:0000313" key="2">
    <source>
        <dbReference type="Proteomes" id="UP000005237"/>
    </source>
</evidence>
<reference evidence="1" key="2">
    <citation type="submission" date="2022-06" db="UniProtKB">
        <authorList>
            <consortium name="EnsemblMetazoa"/>
        </authorList>
    </citation>
    <scope>IDENTIFICATION</scope>
    <source>
        <strain evidence="1">DF5081</strain>
    </source>
</reference>
<keyword evidence="2" id="KW-1185">Reference proteome</keyword>
<dbReference type="AlphaFoldDB" id="A0A8R1E6R7"/>
<protein>
    <submittedName>
        <fullName evidence="1">Uncharacterized protein</fullName>
    </submittedName>
</protein>
<accession>A0A8R1E6R7</accession>
<dbReference type="Proteomes" id="UP000005237">
    <property type="component" value="Unassembled WGS sequence"/>
</dbReference>
<reference evidence="2" key="1">
    <citation type="submission" date="2010-08" db="EMBL/GenBank/DDBJ databases">
        <authorList>
            <consortium name="Caenorhabditis japonica Sequencing Consortium"/>
            <person name="Wilson R.K."/>
        </authorList>
    </citation>
    <scope>NUCLEOTIDE SEQUENCE [LARGE SCALE GENOMIC DNA]</scope>
    <source>
        <strain evidence="2">DF5081</strain>
    </source>
</reference>
<organism evidence="1 2">
    <name type="scientific">Caenorhabditis japonica</name>
    <dbReference type="NCBI Taxonomy" id="281687"/>
    <lineage>
        <taxon>Eukaryota</taxon>
        <taxon>Metazoa</taxon>
        <taxon>Ecdysozoa</taxon>
        <taxon>Nematoda</taxon>
        <taxon>Chromadorea</taxon>
        <taxon>Rhabditida</taxon>
        <taxon>Rhabditina</taxon>
        <taxon>Rhabditomorpha</taxon>
        <taxon>Rhabditoidea</taxon>
        <taxon>Rhabditidae</taxon>
        <taxon>Peloderinae</taxon>
        <taxon>Caenorhabditis</taxon>
    </lineage>
</organism>
<proteinExistence type="predicted"/>
<dbReference type="EnsemblMetazoa" id="CJA25957.1">
    <property type="protein sequence ID" value="CJA25957.1"/>
    <property type="gene ID" value="WBGene00181529"/>
</dbReference>
<sequence>MYGSEVWTFAKALSERVRVTHAALKRRLVGISLSEQRQNNLHREDIRARSNARDPLLVFKKKKFGWTGHVLRRNVDIWWTPIGEKRSVGRPPMR</sequence>
<name>A0A8R1E6R7_CAEJA</name>